<dbReference type="Proteomes" id="UP001500124">
    <property type="component" value="Unassembled WGS sequence"/>
</dbReference>
<keyword evidence="3" id="KW-1185">Reference proteome</keyword>
<organism evidence="2 3">
    <name type="scientific">Streptomyces similanensis</name>
    <dbReference type="NCBI Taxonomy" id="1274988"/>
    <lineage>
        <taxon>Bacteria</taxon>
        <taxon>Bacillati</taxon>
        <taxon>Actinomycetota</taxon>
        <taxon>Actinomycetes</taxon>
        <taxon>Kitasatosporales</taxon>
        <taxon>Streptomycetaceae</taxon>
        <taxon>Streptomyces</taxon>
    </lineage>
</organism>
<dbReference type="EMBL" id="BAABKC010000044">
    <property type="protein sequence ID" value="GAA5056336.1"/>
    <property type="molecule type" value="Genomic_DNA"/>
</dbReference>
<protein>
    <submittedName>
        <fullName evidence="2">Uncharacterized protein</fullName>
    </submittedName>
</protein>
<proteinExistence type="predicted"/>
<sequence length="153" mass="17007">MTPTPKSARQRSRKNRGYDGTRNGSQVRVTGKWADRPDRPASRSTSDKAEARRIAREWAAQGAYVIAEKASGFLWRPWFELDGPALLAQQAAAEESQRAWARRVAREDDDPEAAAAARAAREHDHLARLMTRPPVPRDATGRVTARHTTGGRP</sequence>
<reference evidence="3" key="1">
    <citation type="journal article" date="2019" name="Int. J. Syst. Evol. Microbiol.">
        <title>The Global Catalogue of Microorganisms (GCM) 10K type strain sequencing project: providing services to taxonomists for standard genome sequencing and annotation.</title>
        <authorList>
            <consortium name="The Broad Institute Genomics Platform"/>
            <consortium name="The Broad Institute Genome Sequencing Center for Infectious Disease"/>
            <person name="Wu L."/>
            <person name="Ma J."/>
        </authorList>
    </citation>
    <scope>NUCLEOTIDE SEQUENCE [LARGE SCALE GENOMIC DNA]</scope>
    <source>
        <strain evidence="3">JCM 18410</strain>
    </source>
</reference>
<name>A0ABP9KGF9_9ACTN</name>
<evidence type="ECO:0000313" key="3">
    <source>
        <dbReference type="Proteomes" id="UP001500124"/>
    </source>
</evidence>
<evidence type="ECO:0000313" key="2">
    <source>
        <dbReference type="EMBL" id="GAA5056336.1"/>
    </source>
</evidence>
<dbReference type="RefSeq" id="WP_345668675.1">
    <property type="nucleotide sequence ID" value="NZ_BAABKC010000044.1"/>
</dbReference>
<feature type="compositionally biased region" description="Basic and acidic residues" evidence="1">
    <location>
        <begin position="33"/>
        <end position="52"/>
    </location>
</feature>
<feature type="region of interest" description="Disordered" evidence="1">
    <location>
        <begin position="1"/>
        <end position="52"/>
    </location>
</feature>
<gene>
    <name evidence="2" type="ORF">GCM10023336_29000</name>
</gene>
<feature type="region of interest" description="Disordered" evidence="1">
    <location>
        <begin position="120"/>
        <end position="153"/>
    </location>
</feature>
<comment type="caution">
    <text evidence="2">The sequence shown here is derived from an EMBL/GenBank/DDBJ whole genome shotgun (WGS) entry which is preliminary data.</text>
</comment>
<evidence type="ECO:0000256" key="1">
    <source>
        <dbReference type="SAM" id="MobiDB-lite"/>
    </source>
</evidence>
<accession>A0ABP9KGF9</accession>